<comment type="caution">
    <text evidence="7">The sequence shown here is derived from an EMBL/GenBank/DDBJ whole genome shotgun (WGS) entry which is preliminary data.</text>
</comment>
<dbReference type="GO" id="GO:0016020">
    <property type="term" value="C:membrane"/>
    <property type="evidence" value="ECO:0007669"/>
    <property type="project" value="UniProtKB-SubCell"/>
</dbReference>
<proteinExistence type="predicted"/>
<dbReference type="Proteomes" id="UP000566819">
    <property type="component" value="Unassembled WGS sequence"/>
</dbReference>
<comment type="subcellular location">
    <subcellularLocation>
        <location evidence="1">Membrane</location>
        <topology evidence="1">Multi-pass membrane protein</topology>
    </subcellularLocation>
</comment>
<dbReference type="Gene3D" id="1.20.1250.20">
    <property type="entry name" value="MFS general substrate transporter like domains"/>
    <property type="match status" value="1"/>
</dbReference>
<keyword evidence="3 5" id="KW-1133">Transmembrane helix</keyword>
<dbReference type="GO" id="GO:0022857">
    <property type="term" value="F:transmembrane transporter activity"/>
    <property type="evidence" value="ECO:0007669"/>
    <property type="project" value="InterPro"/>
</dbReference>
<evidence type="ECO:0000259" key="6">
    <source>
        <dbReference type="PROSITE" id="PS50850"/>
    </source>
</evidence>
<dbReference type="FunFam" id="1.20.1250.20:FF:000308">
    <property type="entry name" value="MFS efflux transporter"/>
    <property type="match status" value="1"/>
</dbReference>
<feature type="transmembrane region" description="Helical" evidence="5">
    <location>
        <begin position="181"/>
        <end position="207"/>
    </location>
</feature>
<evidence type="ECO:0000256" key="1">
    <source>
        <dbReference type="ARBA" id="ARBA00004141"/>
    </source>
</evidence>
<dbReference type="OrthoDB" id="413079at2759"/>
<dbReference type="PROSITE" id="PS50850">
    <property type="entry name" value="MFS"/>
    <property type="match status" value="1"/>
</dbReference>
<dbReference type="InterPro" id="IPR011701">
    <property type="entry name" value="MFS"/>
</dbReference>
<feature type="transmembrane region" description="Helical" evidence="5">
    <location>
        <begin position="371"/>
        <end position="391"/>
    </location>
</feature>
<reference evidence="7 8" key="1">
    <citation type="submission" date="2020-03" db="EMBL/GenBank/DDBJ databases">
        <title>Draft Genome Sequence of Cudoniella acicularis.</title>
        <authorList>
            <person name="Buettner E."/>
            <person name="Kellner H."/>
        </authorList>
    </citation>
    <scope>NUCLEOTIDE SEQUENCE [LARGE SCALE GENOMIC DNA]</scope>
    <source>
        <strain evidence="7 8">DSM 108380</strain>
    </source>
</reference>
<keyword evidence="2 5" id="KW-0812">Transmembrane</keyword>
<sequence>MSSSTLTSTIEPETFAFSLPAESKKSIQHGSSDSEAAIQMENLPNRSVVSSISASEFGANANNLQSLSPSSPTALVDQKETIWNPYKNRFRVLGCCFTGFANGMNDAAPGALIASIERDYHINYGTVSTIFVCTALGFITAAFFVSTTSQKFGRAKCLIVSEALLTLGYTTIVTSPPFPMVVLSFFILGVGMAINLAISQVFCATLANNTAMIGLYQGSYGIGGTIAPLIATAMISHGYPWSRFYIIELGLAIFNLFFSPWAFWNYETESDHPLPAPTSEHDNTRINSDAKRRWKSFKTVISNKPTVLGACFMFAYQGAEVAISGWIISFLVQFRHGDPSKVGYVTSGFWAGITLGRFTLSFLAHRIGERFFVFIATAFALILELLIWFVPSIPGDSVAVAISGFFLGPVSPCSIHLYQRLIPQKMQISSLSLIGSVGSSGGAIAPFMTGMLAQSAGTFVLHPICIALFVGMAVSWWALPEPEKRSE</sequence>
<feature type="domain" description="Major facilitator superfamily (MFS) profile" evidence="6">
    <location>
        <begin position="91"/>
        <end position="483"/>
    </location>
</feature>
<name>A0A8H4RZT3_9HELO</name>
<protein>
    <recommendedName>
        <fullName evidence="6">Major facilitator superfamily (MFS) profile domain-containing protein</fullName>
    </recommendedName>
</protein>
<feature type="transmembrane region" description="Helical" evidence="5">
    <location>
        <begin position="397"/>
        <end position="418"/>
    </location>
</feature>
<feature type="transmembrane region" description="Helical" evidence="5">
    <location>
        <begin position="307"/>
        <end position="332"/>
    </location>
</feature>
<dbReference type="SUPFAM" id="SSF103473">
    <property type="entry name" value="MFS general substrate transporter"/>
    <property type="match status" value="1"/>
</dbReference>
<accession>A0A8H4RZT3</accession>
<dbReference type="InterPro" id="IPR036259">
    <property type="entry name" value="MFS_trans_sf"/>
</dbReference>
<evidence type="ECO:0000256" key="3">
    <source>
        <dbReference type="ARBA" id="ARBA00022989"/>
    </source>
</evidence>
<dbReference type="AlphaFoldDB" id="A0A8H4RZT3"/>
<dbReference type="InterPro" id="IPR051788">
    <property type="entry name" value="MFS_Transporter"/>
</dbReference>
<feature type="transmembrane region" description="Helical" evidence="5">
    <location>
        <begin position="219"/>
        <end position="239"/>
    </location>
</feature>
<organism evidence="7 8">
    <name type="scientific">Cudoniella acicularis</name>
    <dbReference type="NCBI Taxonomy" id="354080"/>
    <lineage>
        <taxon>Eukaryota</taxon>
        <taxon>Fungi</taxon>
        <taxon>Dikarya</taxon>
        <taxon>Ascomycota</taxon>
        <taxon>Pezizomycotina</taxon>
        <taxon>Leotiomycetes</taxon>
        <taxon>Helotiales</taxon>
        <taxon>Tricladiaceae</taxon>
        <taxon>Cudoniella</taxon>
    </lineage>
</organism>
<feature type="transmembrane region" description="Helical" evidence="5">
    <location>
        <begin position="157"/>
        <end position="175"/>
    </location>
</feature>
<evidence type="ECO:0000256" key="4">
    <source>
        <dbReference type="ARBA" id="ARBA00023136"/>
    </source>
</evidence>
<feature type="transmembrane region" description="Helical" evidence="5">
    <location>
        <begin position="245"/>
        <end position="264"/>
    </location>
</feature>
<gene>
    <name evidence="7" type="ORF">G7Y89_g108</name>
</gene>
<dbReference type="InterPro" id="IPR020846">
    <property type="entry name" value="MFS_dom"/>
</dbReference>
<evidence type="ECO:0000313" key="7">
    <source>
        <dbReference type="EMBL" id="KAF4637959.1"/>
    </source>
</evidence>
<evidence type="ECO:0000313" key="8">
    <source>
        <dbReference type="Proteomes" id="UP000566819"/>
    </source>
</evidence>
<dbReference type="Pfam" id="PF07690">
    <property type="entry name" value="MFS_1"/>
    <property type="match status" value="1"/>
</dbReference>
<dbReference type="PANTHER" id="PTHR23514:SF6">
    <property type="entry name" value="MAJOR FACILITATOR SUPERFAMILY (MFS) PROFILE DOMAIN-CONTAINING PROTEIN"/>
    <property type="match status" value="1"/>
</dbReference>
<feature type="transmembrane region" description="Helical" evidence="5">
    <location>
        <begin position="459"/>
        <end position="479"/>
    </location>
</feature>
<evidence type="ECO:0000256" key="2">
    <source>
        <dbReference type="ARBA" id="ARBA00022692"/>
    </source>
</evidence>
<dbReference type="FunFam" id="1.20.1250.20:FF:000286">
    <property type="entry name" value="MFS efflux transporter"/>
    <property type="match status" value="1"/>
</dbReference>
<feature type="transmembrane region" description="Helical" evidence="5">
    <location>
        <begin position="344"/>
        <end position="364"/>
    </location>
</feature>
<dbReference type="PANTHER" id="PTHR23514">
    <property type="entry name" value="BYPASS OF STOP CODON PROTEIN 6"/>
    <property type="match status" value="1"/>
</dbReference>
<keyword evidence="4 5" id="KW-0472">Membrane</keyword>
<feature type="transmembrane region" description="Helical" evidence="5">
    <location>
        <begin position="430"/>
        <end position="453"/>
    </location>
</feature>
<feature type="transmembrane region" description="Helical" evidence="5">
    <location>
        <begin position="124"/>
        <end position="145"/>
    </location>
</feature>
<dbReference type="EMBL" id="JAAMPI010000004">
    <property type="protein sequence ID" value="KAF4637959.1"/>
    <property type="molecule type" value="Genomic_DNA"/>
</dbReference>
<evidence type="ECO:0000256" key="5">
    <source>
        <dbReference type="SAM" id="Phobius"/>
    </source>
</evidence>
<keyword evidence="8" id="KW-1185">Reference proteome</keyword>